<feature type="domain" description="Zinc-ribbon" evidence="2">
    <location>
        <begin position="3"/>
        <end position="23"/>
    </location>
</feature>
<reference evidence="3 4" key="1">
    <citation type="submission" date="2017-10" db="EMBL/GenBank/DDBJ databases">
        <title>Complete Genome Sequence of Faecalibacterium prausnitzii isolated from the gut of healthy adult Indian.</title>
        <authorList>
            <person name="Bag S."/>
            <person name="Ghosh T.S."/>
            <person name="Das B."/>
        </authorList>
    </citation>
    <scope>NUCLEOTIDE SEQUENCE [LARGE SCALE GENOMIC DNA]</scope>
    <source>
        <strain evidence="3 4">Indica</strain>
    </source>
</reference>
<gene>
    <name evidence="3" type="ORF">CRH10_06610</name>
</gene>
<evidence type="ECO:0000313" key="4">
    <source>
        <dbReference type="Proteomes" id="UP000223709"/>
    </source>
</evidence>
<dbReference type="RefSeq" id="WP_098923678.1">
    <property type="nucleotide sequence ID" value="NZ_CP023819.1"/>
</dbReference>
<dbReference type="Proteomes" id="UP000223709">
    <property type="component" value="Chromosome"/>
</dbReference>
<organism evidence="3 4">
    <name type="scientific">Faecalibacterium prausnitzii</name>
    <dbReference type="NCBI Taxonomy" id="853"/>
    <lineage>
        <taxon>Bacteria</taxon>
        <taxon>Bacillati</taxon>
        <taxon>Bacillota</taxon>
        <taxon>Clostridia</taxon>
        <taxon>Eubacteriales</taxon>
        <taxon>Oscillospiraceae</taxon>
        <taxon>Faecalibacterium</taxon>
    </lineage>
</organism>
<accession>A0A291TA39</accession>
<sequence>MKKCIYCGKELKDNAVFCTSCGKRQEEILEVQNVRAEEVHENQGIETKASKDVEDMEKIQAEPYKPNPNNEKTAAAPLNIKSEKSLLEKIRDIVLWLLTVDVAITTIMTIEYGMGGMAFILAITTIFFCPKFKPEWKLGRRILNTFGMWIVLYTVLFILGLVR</sequence>
<proteinExistence type="predicted"/>
<keyword evidence="1" id="KW-0812">Transmembrane</keyword>
<name>A0A291TA39_9FIRM</name>
<evidence type="ECO:0000256" key="1">
    <source>
        <dbReference type="SAM" id="Phobius"/>
    </source>
</evidence>
<feature type="transmembrane region" description="Helical" evidence="1">
    <location>
        <begin position="142"/>
        <end position="162"/>
    </location>
</feature>
<dbReference type="Pfam" id="PF13240">
    <property type="entry name" value="Zn_Ribbon_1"/>
    <property type="match status" value="1"/>
</dbReference>
<feature type="transmembrane region" description="Helical" evidence="1">
    <location>
        <begin position="90"/>
        <end position="108"/>
    </location>
</feature>
<dbReference type="EMBL" id="CP023819">
    <property type="protein sequence ID" value="ATL89989.1"/>
    <property type="molecule type" value="Genomic_DNA"/>
</dbReference>
<keyword evidence="1" id="KW-0472">Membrane</keyword>
<keyword evidence="1" id="KW-1133">Transmembrane helix</keyword>
<protein>
    <recommendedName>
        <fullName evidence="2">Zinc-ribbon domain-containing protein</fullName>
    </recommendedName>
</protein>
<dbReference type="AlphaFoldDB" id="A0A291TA39"/>
<evidence type="ECO:0000259" key="2">
    <source>
        <dbReference type="Pfam" id="PF13240"/>
    </source>
</evidence>
<evidence type="ECO:0000313" key="3">
    <source>
        <dbReference type="EMBL" id="ATL89989.1"/>
    </source>
</evidence>
<dbReference type="InterPro" id="IPR026870">
    <property type="entry name" value="Zinc_ribbon_dom"/>
</dbReference>